<evidence type="ECO:0000256" key="1">
    <source>
        <dbReference type="ARBA" id="ARBA00022679"/>
    </source>
</evidence>
<evidence type="ECO:0000256" key="4">
    <source>
        <dbReference type="ARBA" id="ARBA00023163"/>
    </source>
</evidence>
<dbReference type="EMBL" id="FZOW01000024">
    <property type="protein sequence ID" value="SNT47436.1"/>
    <property type="molecule type" value="Genomic_DNA"/>
</dbReference>
<evidence type="ECO:0000313" key="7">
    <source>
        <dbReference type="Proteomes" id="UP000198327"/>
    </source>
</evidence>
<keyword evidence="3" id="KW-0805">Transcription regulation</keyword>
<evidence type="ECO:0000259" key="5">
    <source>
        <dbReference type="PROSITE" id="PS50921"/>
    </source>
</evidence>
<dbReference type="SUPFAM" id="SSF55781">
    <property type="entry name" value="GAF domain-like"/>
    <property type="match status" value="1"/>
</dbReference>
<keyword evidence="4" id="KW-0804">Transcription</keyword>
<dbReference type="AlphaFoldDB" id="A0A239MXK2"/>
<evidence type="ECO:0000313" key="6">
    <source>
        <dbReference type="EMBL" id="SNT47436.1"/>
    </source>
</evidence>
<dbReference type="GO" id="GO:0003723">
    <property type="term" value="F:RNA binding"/>
    <property type="evidence" value="ECO:0007669"/>
    <property type="project" value="InterPro"/>
</dbReference>
<protein>
    <submittedName>
        <fullName evidence="6">GAF domain-containing protein</fullName>
    </submittedName>
</protein>
<dbReference type="Pfam" id="PF13185">
    <property type="entry name" value="GAF_2"/>
    <property type="match status" value="1"/>
</dbReference>
<dbReference type="PIRSF" id="PIRSF036625">
    <property type="entry name" value="GAF_ANTAR"/>
    <property type="match status" value="1"/>
</dbReference>
<name>A0A239MXK2_9NOCA</name>
<keyword evidence="1" id="KW-0808">Transferase</keyword>
<accession>A0A239MXK2</accession>
<evidence type="ECO:0000256" key="2">
    <source>
        <dbReference type="ARBA" id="ARBA00022777"/>
    </source>
</evidence>
<dbReference type="InterPro" id="IPR036388">
    <property type="entry name" value="WH-like_DNA-bd_sf"/>
</dbReference>
<keyword evidence="2" id="KW-0418">Kinase</keyword>
<dbReference type="InterPro" id="IPR003018">
    <property type="entry name" value="GAF"/>
</dbReference>
<dbReference type="Gene3D" id="1.10.10.10">
    <property type="entry name" value="Winged helix-like DNA-binding domain superfamily/Winged helix DNA-binding domain"/>
    <property type="match status" value="1"/>
</dbReference>
<dbReference type="InterPro" id="IPR005561">
    <property type="entry name" value="ANTAR"/>
</dbReference>
<dbReference type="SMART" id="SM01012">
    <property type="entry name" value="ANTAR"/>
    <property type="match status" value="1"/>
</dbReference>
<dbReference type="Gene3D" id="3.30.450.40">
    <property type="match status" value="1"/>
</dbReference>
<gene>
    <name evidence="6" type="ORF">SAMN05421642_12453</name>
</gene>
<dbReference type="InterPro" id="IPR011006">
    <property type="entry name" value="CheY-like_superfamily"/>
</dbReference>
<dbReference type="InterPro" id="IPR029016">
    <property type="entry name" value="GAF-like_dom_sf"/>
</dbReference>
<dbReference type="OrthoDB" id="4629915at2"/>
<organism evidence="6 7">
    <name type="scientific">Rhodococcoides kyotonense</name>
    <dbReference type="NCBI Taxonomy" id="398843"/>
    <lineage>
        <taxon>Bacteria</taxon>
        <taxon>Bacillati</taxon>
        <taxon>Actinomycetota</taxon>
        <taxon>Actinomycetes</taxon>
        <taxon>Mycobacteriales</taxon>
        <taxon>Nocardiaceae</taxon>
        <taxon>Rhodococcoides</taxon>
    </lineage>
</organism>
<dbReference type="InterPro" id="IPR012074">
    <property type="entry name" value="GAF_ANTAR"/>
</dbReference>
<dbReference type="PROSITE" id="PS50921">
    <property type="entry name" value="ANTAR"/>
    <property type="match status" value="1"/>
</dbReference>
<dbReference type="SUPFAM" id="SSF52172">
    <property type="entry name" value="CheY-like"/>
    <property type="match status" value="1"/>
</dbReference>
<dbReference type="Pfam" id="PF03861">
    <property type="entry name" value="ANTAR"/>
    <property type="match status" value="1"/>
</dbReference>
<dbReference type="GO" id="GO:0016301">
    <property type="term" value="F:kinase activity"/>
    <property type="evidence" value="ECO:0007669"/>
    <property type="project" value="UniProtKB-KW"/>
</dbReference>
<evidence type="ECO:0000256" key="3">
    <source>
        <dbReference type="ARBA" id="ARBA00023015"/>
    </source>
</evidence>
<reference evidence="7" key="1">
    <citation type="submission" date="2017-06" db="EMBL/GenBank/DDBJ databases">
        <authorList>
            <person name="Varghese N."/>
            <person name="Submissions S."/>
        </authorList>
    </citation>
    <scope>NUCLEOTIDE SEQUENCE [LARGE SCALE GENOMIC DNA]</scope>
    <source>
        <strain evidence="7">JCM 23211</strain>
    </source>
</reference>
<feature type="domain" description="ANTAR" evidence="5">
    <location>
        <begin position="136"/>
        <end position="197"/>
    </location>
</feature>
<proteinExistence type="predicted"/>
<sequence>MPQTLDEILHSALTLIDHADSGAITTVDTGVRTIVASTCPLADKLCRQQYEMGEGPIPSEVRHFDVVIADDLDTEQRWPHFAATAVAEGIRSLAAFQLYSNGDDVGALVLFSSTPQAFDTDAVVIGEALAAHAVIAMLGVRDGEQFRAGLASRDIIGQAKGIIMERYDVDAVQAFELLATLSQRENIPLRVVAKNLVETDHPTTSIT</sequence>
<keyword evidence="7" id="KW-1185">Reference proteome</keyword>
<dbReference type="Proteomes" id="UP000198327">
    <property type="component" value="Unassembled WGS sequence"/>
</dbReference>